<evidence type="ECO:0000313" key="4">
    <source>
        <dbReference type="Proteomes" id="UP000593567"/>
    </source>
</evidence>
<evidence type="ECO:0000256" key="2">
    <source>
        <dbReference type="SAM" id="MobiDB-lite"/>
    </source>
</evidence>
<organism evidence="3 4">
    <name type="scientific">Bugula neritina</name>
    <name type="common">Brown bryozoan</name>
    <name type="synonym">Sertularia neritina</name>
    <dbReference type="NCBI Taxonomy" id="10212"/>
    <lineage>
        <taxon>Eukaryota</taxon>
        <taxon>Metazoa</taxon>
        <taxon>Spiralia</taxon>
        <taxon>Lophotrochozoa</taxon>
        <taxon>Bryozoa</taxon>
        <taxon>Gymnolaemata</taxon>
        <taxon>Cheilostomatida</taxon>
        <taxon>Flustrina</taxon>
        <taxon>Buguloidea</taxon>
        <taxon>Bugulidae</taxon>
        <taxon>Bugula</taxon>
    </lineage>
</organism>
<keyword evidence="4" id="KW-1185">Reference proteome</keyword>
<protein>
    <submittedName>
        <fullName evidence="3">Uncharacterized protein</fullName>
    </submittedName>
</protein>
<feature type="region of interest" description="Disordered" evidence="2">
    <location>
        <begin position="165"/>
        <end position="253"/>
    </location>
</feature>
<reference evidence="3" key="1">
    <citation type="submission" date="2020-06" db="EMBL/GenBank/DDBJ databases">
        <title>Draft genome of Bugula neritina, a colonial animal packing powerful symbionts and potential medicines.</title>
        <authorList>
            <person name="Rayko M."/>
        </authorList>
    </citation>
    <scope>NUCLEOTIDE SEQUENCE [LARGE SCALE GENOMIC DNA]</scope>
    <source>
        <strain evidence="3">Kwan_BN1</strain>
    </source>
</reference>
<name>A0A7J7JMD3_BUGNE</name>
<gene>
    <name evidence="3" type="ORF">EB796_015099</name>
</gene>
<sequence length="253" mass="27284">MEDCKEVYCSWCCVAAEHKTSDCSHAPSSFKRKAVDSVDPQDPAPKLAKVSGSQKSNYASVASGGVATSSSYVHALKPKNVIVSEVSGFLNGLTGCDFLDGEAYALRKEELNREKQELQRKFNRQMEEISERESLLEKEYQCSMAIKVAIENWASVANVHSRGLGSTITNPATTVAEGPSGNQEESKAVEESPTPGHPRDDTREESMAVEPQTPGVHGGSDLGLRPTNSPSQPQATETGEVKMETSSNPEALH</sequence>
<feature type="coiled-coil region" evidence="1">
    <location>
        <begin position="101"/>
        <end position="139"/>
    </location>
</feature>
<proteinExistence type="predicted"/>
<evidence type="ECO:0000313" key="3">
    <source>
        <dbReference type="EMBL" id="KAF6026596.1"/>
    </source>
</evidence>
<keyword evidence="1" id="KW-0175">Coiled coil</keyword>
<feature type="compositionally biased region" description="Basic and acidic residues" evidence="2">
    <location>
        <begin position="197"/>
        <end position="206"/>
    </location>
</feature>
<accession>A0A7J7JMD3</accession>
<dbReference type="Proteomes" id="UP000593567">
    <property type="component" value="Unassembled WGS sequence"/>
</dbReference>
<feature type="compositionally biased region" description="Polar residues" evidence="2">
    <location>
        <begin position="244"/>
        <end position="253"/>
    </location>
</feature>
<feature type="compositionally biased region" description="Polar residues" evidence="2">
    <location>
        <begin position="226"/>
        <end position="237"/>
    </location>
</feature>
<evidence type="ECO:0000256" key="1">
    <source>
        <dbReference type="SAM" id="Coils"/>
    </source>
</evidence>
<dbReference type="EMBL" id="VXIV02002243">
    <property type="protein sequence ID" value="KAF6026596.1"/>
    <property type="molecule type" value="Genomic_DNA"/>
</dbReference>
<comment type="caution">
    <text evidence="3">The sequence shown here is derived from an EMBL/GenBank/DDBJ whole genome shotgun (WGS) entry which is preliminary data.</text>
</comment>
<dbReference type="AlphaFoldDB" id="A0A7J7JMD3"/>